<dbReference type="InterPro" id="IPR005828">
    <property type="entry name" value="MFS_sugar_transport-like"/>
</dbReference>
<dbReference type="GeneID" id="106159020"/>
<dbReference type="InterPro" id="IPR011701">
    <property type="entry name" value="MFS"/>
</dbReference>
<evidence type="ECO:0000256" key="2">
    <source>
        <dbReference type="ARBA" id="ARBA00022692"/>
    </source>
</evidence>
<organism evidence="6 7">
    <name type="scientific">Lingula anatina</name>
    <name type="common">Brachiopod</name>
    <name type="synonym">Lingula unguis</name>
    <dbReference type="NCBI Taxonomy" id="7574"/>
    <lineage>
        <taxon>Eukaryota</taxon>
        <taxon>Metazoa</taxon>
        <taxon>Spiralia</taxon>
        <taxon>Lophotrochozoa</taxon>
        <taxon>Brachiopoda</taxon>
        <taxon>Linguliformea</taxon>
        <taxon>Lingulata</taxon>
        <taxon>Lingulida</taxon>
        <taxon>Linguloidea</taxon>
        <taxon>Lingulidae</taxon>
        <taxon>Lingula</taxon>
    </lineage>
</organism>
<dbReference type="Proteomes" id="UP000085678">
    <property type="component" value="Unplaced"/>
</dbReference>
<name>A0A1S3HYJ0_LINAN</name>
<dbReference type="Pfam" id="PF00083">
    <property type="entry name" value="Sugar_tr"/>
    <property type="match status" value="1"/>
</dbReference>
<accession>A0A1S3HYJ0</accession>
<dbReference type="AlphaFoldDB" id="A0A1S3HYJ0"/>
<dbReference type="GO" id="GO:0022857">
    <property type="term" value="F:transmembrane transporter activity"/>
    <property type="evidence" value="ECO:0007669"/>
    <property type="project" value="InterPro"/>
</dbReference>
<dbReference type="InterPro" id="IPR005829">
    <property type="entry name" value="Sugar_transporter_CS"/>
</dbReference>
<dbReference type="Pfam" id="PF07690">
    <property type="entry name" value="MFS_1"/>
    <property type="match status" value="1"/>
</dbReference>
<evidence type="ECO:0000313" key="6">
    <source>
        <dbReference type="Proteomes" id="UP000085678"/>
    </source>
</evidence>
<feature type="transmembrane region" description="Helical" evidence="5">
    <location>
        <begin position="215"/>
        <end position="237"/>
    </location>
</feature>
<dbReference type="InParanoid" id="A0A1S3HYJ0"/>
<dbReference type="RefSeq" id="XP_013390636.1">
    <property type="nucleotide sequence ID" value="XM_013535182.1"/>
</dbReference>
<dbReference type="KEGG" id="lak:106159020"/>
<dbReference type="Gene3D" id="1.20.1250.20">
    <property type="entry name" value="MFS general substrate transporter like domains"/>
    <property type="match status" value="2"/>
</dbReference>
<evidence type="ECO:0000313" key="7">
    <source>
        <dbReference type="RefSeq" id="XP_013390636.1"/>
    </source>
</evidence>
<feature type="transmembrane region" description="Helical" evidence="5">
    <location>
        <begin position="244"/>
        <end position="262"/>
    </location>
</feature>
<feature type="transmembrane region" description="Helical" evidence="5">
    <location>
        <begin position="377"/>
        <end position="397"/>
    </location>
</feature>
<feature type="transmembrane region" description="Helical" evidence="5">
    <location>
        <begin position="282"/>
        <end position="303"/>
    </location>
</feature>
<feature type="transmembrane region" description="Helical" evidence="5">
    <location>
        <begin position="158"/>
        <end position="176"/>
    </location>
</feature>
<keyword evidence="3 5" id="KW-1133">Transmembrane helix</keyword>
<feature type="transmembrane region" description="Helical" evidence="5">
    <location>
        <begin position="188"/>
        <end position="209"/>
    </location>
</feature>
<dbReference type="PROSITE" id="PS00217">
    <property type="entry name" value="SUGAR_TRANSPORT_2"/>
    <property type="match status" value="1"/>
</dbReference>
<dbReference type="PANTHER" id="PTHR24064">
    <property type="entry name" value="SOLUTE CARRIER FAMILY 22 MEMBER"/>
    <property type="match status" value="1"/>
</dbReference>
<feature type="transmembrane region" description="Helical" evidence="5">
    <location>
        <begin position="127"/>
        <end position="146"/>
    </location>
</feature>
<reference evidence="7" key="1">
    <citation type="submission" date="2025-08" db="UniProtKB">
        <authorList>
            <consortium name="RefSeq"/>
        </authorList>
    </citation>
    <scope>IDENTIFICATION</scope>
    <source>
        <tissue evidence="7">Gonads</tissue>
    </source>
</reference>
<proteinExistence type="predicted"/>
<evidence type="ECO:0000256" key="1">
    <source>
        <dbReference type="ARBA" id="ARBA00004141"/>
    </source>
</evidence>
<protein>
    <submittedName>
        <fullName evidence="7">Organic cation transporter protein</fullName>
    </submittedName>
</protein>
<evidence type="ECO:0000256" key="5">
    <source>
        <dbReference type="SAM" id="Phobius"/>
    </source>
</evidence>
<gene>
    <name evidence="7" type="primary">LOC106159020</name>
</gene>
<feature type="transmembrane region" description="Helical" evidence="5">
    <location>
        <begin position="345"/>
        <end position="365"/>
    </location>
</feature>
<feature type="transmembrane region" description="Helical" evidence="5">
    <location>
        <begin position="310"/>
        <end position="333"/>
    </location>
</feature>
<dbReference type="SUPFAM" id="SSF103473">
    <property type="entry name" value="MFS general substrate transporter"/>
    <property type="match status" value="1"/>
</dbReference>
<evidence type="ECO:0000256" key="4">
    <source>
        <dbReference type="ARBA" id="ARBA00023136"/>
    </source>
</evidence>
<dbReference type="OrthoDB" id="5141738at2759"/>
<keyword evidence="4 5" id="KW-0472">Membrane</keyword>
<evidence type="ECO:0000256" key="3">
    <source>
        <dbReference type="ARBA" id="ARBA00022989"/>
    </source>
</evidence>
<dbReference type="GO" id="GO:0016020">
    <property type="term" value="C:membrane"/>
    <property type="evidence" value="ECO:0007669"/>
    <property type="project" value="UniProtKB-SubCell"/>
</dbReference>
<keyword evidence="2 5" id="KW-0812">Transmembrane</keyword>
<comment type="subcellular location">
    <subcellularLocation>
        <location evidence="1">Membrane</location>
        <topology evidence="1">Multi-pass membrane protein</topology>
    </subcellularLocation>
</comment>
<keyword evidence="6" id="KW-1185">Reference proteome</keyword>
<sequence>MEFDYVVKNVGEFGRIQLIMTIFFGLTTASVALQMIVTVFMQQTPEHRCAIPGLVNDTFEIQSPWHQCLINQTIPVDENGEYEGCLWRSGNYSKNESVWPCKDWVYDTSVFPRTFPTEFDLLCDSSLLINMANVVYLVGVAVGAAGGGLVADYTGRKLVSFIACFIHGIAGIGAAFSPNYGAYVAFRCFVGICHGVLNNTVIVLCMEFVSPRKRIISLCTAAFSWGTGILLGTLEAYLIRDWRYLQLAVALPSVLYLLFWWLTVGVSWYGLTLNQGSLDGDIFINAFVLALIDFISAFALLIINRIGRKTTYCVAMMLSALAMLSTILMHFFANKESSATSATFTALYTIGKLGVSCCYTLLFMWNGEFYPTALRNFGLGIGYAFGSLGAVVSPIVMDQLMEHPYLGNTMPMMLFGSMTLVSSLSGLYLPETAHKHLPETLEDAENFGV</sequence>
<feature type="transmembrane region" description="Helical" evidence="5">
    <location>
        <begin position="409"/>
        <end position="429"/>
    </location>
</feature>
<feature type="transmembrane region" description="Helical" evidence="5">
    <location>
        <begin position="16"/>
        <end position="40"/>
    </location>
</feature>
<dbReference type="InterPro" id="IPR036259">
    <property type="entry name" value="MFS_trans_sf"/>
</dbReference>